<proteinExistence type="inferred from homology"/>
<comment type="similarity">
    <text evidence="2 5">Belongs to the FliE family.</text>
</comment>
<dbReference type="Proteomes" id="UP001626537">
    <property type="component" value="Chromosome"/>
</dbReference>
<dbReference type="EMBL" id="CP136864">
    <property type="protein sequence ID" value="WOJ93301.1"/>
    <property type="molecule type" value="Genomic_DNA"/>
</dbReference>
<keyword evidence="6" id="KW-0966">Cell projection</keyword>
<dbReference type="NCBIfam" id="TIGR00205">
    <property type="entry name" value="fliE"/>
    <property type="match status" value="1"/>
</dbReference>
<comment type="subcellular location">
    <subcellularLocation>
        <location evidence="1 5">Bacterial flagellum basal body</location>
    </subcellularLocation>
</comment>
<organism evidence="6 7">
    <name type="scientific">Congregibacter variabilis</name>
    <dbReference type="NCBI Taxonomy" id="3081200"/>
    <lineage>
        <taxon>Bacteria</taxon>
        <taxon>Pseudomonadati</taxon>
        <taxon>Pseudomonadota</taxon>
        <taxon>Gammaproteobacteria</taxon>
        <taxon>Cellvibrionales</taxon>
        <taxon>Halieaceae</taxon>
        <taxon>Congregibacter</taxon>
    </lineage>
</organism>
<keyword evidence="6" id="KW-0282">Flagellum</keyword>
<name>A0ABZ0I5F3_9GAMM</name>
<keyword evidence="7" id="KW-1185">Reference proteome</keyword>
<dbReference type="PANTHER" id="PTHR34653">
    <property type="match status" value="1"/>
</dbReference>
<protein>
    <recommendedName>
        <fullName evidence="3 5">Flagellar hook-basal body complex protein FliE</fullName>
    </recommendedName>
</protein>
<dbReference type="RefSeq" id="WP_407347950.1">
    <property type="nucleotide sequence ID" value="NZ_CP136864.1"/>
</dbReference>
<dbReference type="Pfam" id="PF02049">
    <property type="entry name" value="FliE"/>
    <property type="match status" value="1"/>
</dbReference>
<dbReference type="HAMAP" id="MF_00724">
    <property type="entry name" value="FliE"/>
    <property type="match status" value="1"/>
</dbReference>
<keyword evidence="4 5" id="KW-0975">Bacterial flagellum</keyword>
<evidence type="ECO:0000256" key="1">
    <source>
        <dbReference type="ARBA" id="ARBA00004117"/>
    </source>
</evidence>
<evidence type="ECO:0000256" key="2">
    <source>
        <dbReference type="ARBA" id="ARBA00009272"/>
    </source>
</evidence>
<keyword evidence="6" id="KW-0969">Cilium</keyword>
<evidence type="ECO:0000313" key="7">
    <source>
        <dbReference type="Proteomes" id="UP001626537"/>
    </source>
</evidence>
<evidence type="ECO:0000313" key="6">
    <source>
        <dbReference type="EMBL" id="WOJ93301.1"/>
    </source>
</evidence>
<reference evidence="6 7" key="1">
    <citation type="submission" date="2023-10" db="EMBL/GenBank/DDBJ databases">
        <title>Two novel species belonging to the OM43/NOR5 clade.</title>
        <authorList>
            <person name="Park M."/>
        </authorList>
    </citation>
    <scope>NUCLEOTIDE SEQUENCE [LARGE SCALE GENOMIC DNA]</scope>
    <source>
        <strain evidence="6 7">IMCC43200</strain>
    </source>
</reference>
<evidence type="ECO:0000256" key="3">
    <source>
        <dbReference type="ARBA" id="ARBA00018024"/>
    </source>
</evidence>
<evidence type="ECO:0000256" key="4">
    <source>
        <dbReference type="ARBA" id="ARBA00023143"/>
    </source>
</evidence>
<dbReference type="PANTHER" id="PTHR34653:SF1">
    <property type="entry name" value="FLAGELLAR HOOK-BASAL BODY COMPLEX PROTEIN FLIE"/>
    <property type="match status" value="1"/>
</dbReference>
<gene>
    <name evidence="5 6" type="primary">fliE</name>
    <name evidence="6" type="ORF">R0135_16180</name>
</gene>
<sequence>MSDIAINQVIAQMRSMASAAGSGSEASGAEQVSGANFSTLMQDSIEEVNASMMQAKALATSFESGDPQISVTEVMVASQRAGLEFQAMTEVRNKLLTAYQEIMSMQV</sequence>
<evidence type="ECO:0000256" key="5">
    <source>
        <dbReference type="HAMAP-Rule" id="MF_00724"/>
    </source>
</evidence>
<accession>A0ABZ0I5F3</accession>
<dbReference type="InterPro" id="IPR001624">
    <property type="entry name" value="FliE"/>
</dbReference>
<dbReference type="PRINTS" id="PR01006">
    <property type="entry name" value="FLGHOOKFLIE"/>
</dbReference>